<proteinExistence type="predicted"/>
<evidence type="ECO:0000256" key="1">
    <source>
        <dbReference type="SAM" id="Phobius"/>
    </source>
</evidence>
<feature type="non-terminal residue" evidence="2">
    <location>
        <position position="1"/>
    </location>
</feature>
<name>A0ABW9QZZ1_9ACTN</name>
<evidence type="ECO:0000313" key="3">
    <source>
        <dbReference type="Proteomes" id="UP000437736"/>
    </source>
</evidence>
<evidence type="ECO:0000313" key="2">
    <source>
        <dbReference type="EMBL" id="MST34901.1"/>
    </source>
</evidence>
<dbReference type="Pfam" id="PF02592">
    <property type="entry name" value="Vut_1"/>
    <property type="match status" value="1"/>
</dbReference>
<dbReference type="Proteomes" id="UP000437736">
    <property type="component" value="Unassembled WGS sequence"/>
</dbReference>
<feature type="transmembrane region" description="Helical" evidence="1">
    <location>
        <begin position="16"/>
        <end position="38"/>
    </location>
</feature>
<feature type="transmembrane region" description="Helical" evidence="1">
    <location>
        <begin position="132"/>
        <end position="149"/>
    </location>
</feature>
<keyword evidence="1" id="KW-0472">Membrane</keyword>
<feature type="non-terminal residue" evidence="2">
    <location>
        <position position="156"/>
    </location>
</feature>
<feature type="transmembrane region" description="Helical" evidence="1">
    <location>
        <begin position="50"/>
        <end position="66"/>
    </location>
</feature>
<keyword evidence="1" id="KW-1133">Transmembrane helix</keyword>
<accession>A0ABW9QZZ1</accession>
<keyword evidence="1" id="KW-0812">Transmembrane</keyword>
<sequence length="156" mass="15852">NWMIAHVGRPLGPNHVLPVGFGLVAPSGVYLAAVTFVARDLVQRFGGPRVGLAAIVVGAALSAFVASPRLALASGATFLVSETCDFLIFTPLQQRNLPVAVLGAGLVAEVVDSVLFLTLAGIPLAVALPGQLVGKGWVILAGGAVTALLRRARPAG</sequence>
<keyword evidence="3" id="KW-1185">Reference proteome</keyword>
<dbReference type="InterPro" id="IPR003744">
    <property type="entry name" value="YhhQ"/>
</dbReference>
<gene>
    <name evidence="2" type="ORF">GHK86_19510</name>
</gene>
<dbReference type="EMBL" id="WJHE01001287">
    <property type="protein sequence ID" value="MST34901.1"/>
    <property type="molecule type" value="Genomic_DNA"/>
</dbReference>
<protein>
    <submittedName>
        <fullName evidence="2">VUT family protein</fullName>
    </submittedName>
</protein>
<comment type="caution">
    <text evidence="2">The sequence shown here is derived from an EMBL/GenBank/DDBJ whole genome shotgun (WGS) entry which is preliminary data.</text>
</comment>
<reference evidence="2 3" key="1">
    <citation type="submission" date="2019-11" db="EMBL/GenBank/DDBJ databases">
        <title>Acidiferrimicrobium australis gen. nov., sp. nov., an acidophilic and obligately heterotrophic, member of the Actinobacteria that catalyses dissimilatory oxido- reduction of iron isolated from metal-rich acidic water in Chile.</title>
        <authorList>
            <person name="Gonzalez D."/>
            <person name="Huber K."/>
            <person name="Hedrich S."/>
            <person name="Rojas-Villalobos C."/>
            <person name="Quatrini R."/>
            <person name="Dinamarca M.A."/>
            <person name="Schwarz A."/>
            <person name="Canales C."/>
            <person name="Nancucheo I."/>
        </authorList>
    </citation>
    <scope>NUCLEOTIDE SEQUENCE [LARGE SCALE GENOMIC DNA]</scope>
    <source>
        <strain evidence="2 3">USS-CCA1</strain>
    </source>
</reference>
<organism evidence="2 3">
    <name type="scientific">Acidiferrimicrobium australe</name>
    <dbReference type="NCBI Taxonomy" id="2664430"/>
    <lineage>
        <taxon>Bacteria</taxon>
        <taxon>Bacillati</taxon>
        <taxon>Actinomycetota</taxon>
        <taxon>Acidimicrobiia</taxon>
        <taxon>Acidimicrobiales</taxon>
        <taxon>Acidimicrobiaceae</taxon>
        <taxon>Acidiferrimicrobium</taxon>
    </lineage>
</organism>